<reference evidence="1" key="1">
    <citation type="journal article" date="2021" name="Antonie Van Leeuwenhoek">
        <title>Draft genome and description of Waterburya agarophytonicola gen. nov. sp. nov. (Pleurocapsales, Cyanobacteria): a seaweed symbiont.</title>
        <authorList>
            <person name="Bonthond G."/>
            <person name="Shalygin S."/>
            <person name="Bayer T."/>
            <person name="Weinberger F."/>
        </authorList>
    </citation>
    <scope>NUCLEOTIDE SEQUENCE</scope>
    <source>
        <strain evidence="1">KI4</strain>
    </source>
</reference>
<dbReference type="SUPFAM" id="SSF54427">
    <property type="entry name" value="NTF2-like"/>
    <property type="match status" value="1"/>
</dbReference>
<dbReference type="Proteomes" id="UP000729733">
    <property type="component" value="Unassembled WGS sequence"/>
</dbReference>
<dbReference type="RefSeq" id="WP_229639379.1">
    <property type="nucleotide sequence ID" value="NZ_JADWDC010000008.1"/>
</dbReference>
<comment type="caution">
    <text evidence="1">The sequence shown here is derived from an EMBL/GenBank/DDBJ whole genome shotgun (WGS) entry which is preliminary data.</text>
</comment>
<dbReference type="InterPro" id="IPR032710">
    <property type="entry name" value="NTF2-like_dom_sf"/>
</dbReference>
<dbReference type="PANTHER" id="PTHR34123:SF1">
    <property type="entry name" value="OS04G0578200 PROTEIN"/>
    <property type="match status" value="1"/>
</dbReference>
<dbReference type="PANTHER" id="PTHR34123">
    <property type="entry name" value="OS04G0578200 PROTEIN"/>
    <property type="match status" value="1"/>
</dbReference>
<organism evidence="1 2">
    <name type="scientific">Waterburya agarophytonicola KI4</name>
    <dbReference type="NCBI Taxonomy" id="2874699"/>
    <lineage>
        <taxon>Bacteria</taxon>
        <taxon>Bacillati</taxon>
        <taxon>Cyanobacteriota</taxon>
        <taxon>Cyanophyceae</taxon>
        <taxon>Pleurocapsales</taxon>
        <taxon>Hyellaceae</taxon>
        <taxon>Waterburya</taxon>
        <taxon>Waterburya agarophytonicola</taxon>
    </lineage>
</organism>
<accession>A0A964FEW3</accession>
<name>A0A964FEW3_9CYAN</name>
<dbReference type="InterPro" id="IPR018790">
    <property type="entry name" value="DUF2358"/>
</dbReference>
<dbReference type="Gene3D" id="3.10.450.50">
    <property type="match status" value="1"/>
</dbReference>
<dbReference type="AlphaFoldDB" id="A0A964FEW3"/>
<gene>
    <name evidence="1" type="ORF">I4641_05020</name>
</gene>
<sequence>MNNEQKDLVEILKQDYQRFPDNQTFEIYAEDVYFKDPLNEFRGVKKYREMIGFLSSFFSKIKMEVHNITQEGTKIQTEWTLNMNSPLPWKPLISIPGWSELEISEDNLVASHIDYWHISPWNVLSQNFTVRRQRSIF</sequence>
<evidence type="ECO:0000313" key="2">
    <source>
        <dbReference type="Proteomes" id="UP000729733"/>
    </source>
</evidence>
<proteinExistence type="predicted"/>
<evidence type="ECO:0000313" key="1">
    <source>
        <dbReference type="EMBL" id="MCC0176337.1"/>
    </source>
</evidence>
<dbReference type="Pfam" id="PF10184">
    <property type="entry name" value="DUF2358"/>
    <property type="match status" value="1"/>
</dbReference>
<keyword evidence="2" id="KW-1185">Reference proteome</keyword>
<protein>
    <submittedName>
        <fullName evidence="1">DUF2358 domain-containing protein</fullName>
    </submittedName>
</protein>
<dbReference type="EMBL" id="JADWDC010000008">
    <property type="protein sequence ID" value="MCC0176337.1"/>
    <property type="molecule type" value="Genomic_DNA"/>
</dbReference>